<dbReference type="RefSeq" id="YP_009278769.1">
    <property type="nucleotide sequence ID" value="NC_031010.1"/>
</dbReference>
<dbReference type="EMBL" id="KX397369">
    <property type="protein sequence ID" value="ANZ49516.1"/>
    <property type="molecule type" value="Genomic_DNA"/>
</dbReference>
<gene>
    <name evidence="1" type="ORF">KWAN_164</name>
</gene>
<evidence type="ECO:0000313" key="1">
    <source>
        <dbReference type="EMBL" id="ANZ49516.1"/>
    </source>
</evidence>
<proteinExistence type="predicted"/>
<dbReference type="GeneID" id="29062008"/>
<reference evidence="1 2" key="1">
    <citation type="submission" date="2016-06" db="EMBL/GenBank/DDBJ databases">
        <authorList>
            <person name="Kjaerup R.B."/>
            <person name="Dalgaard T.S."/>
            <person name="Juul-Madsen H.R."/>
        </authorList>
    </citation>
    <scope>NUCLEOTIDE SEQUENCE [LARGE SCALE GENOMIC DNA]</scope>
</reference>
<dbReference type="KEGG" id="vg:29062008"/>
<dbReference type="InterPro" id="IPR057701">
    <property type="entry name" value="DUF7941"/>
</dbReference>
<dbReference type="Pfam" id="PF25613">
    <property type="entry name" value="DUF7941"/>
    <property type="match status" value="1"/>
</dbReference>
<sequence>MAIYQDSATVLLAAINSANSLTIKATDFVYSAPKDIRGTDKGDSTGKNTQIKITADGVAGSAWSGKKSVCYNRLRIEDIAVLLGNTLAIGPSNDTLFAALVGLNQRYGFVFAQSDLVDAQIEWNSEKTSGKVLVRANASSIGWIGQYQFNVVKGDETLVSSVTTTVLTGLKYPNGQMGSESVTATMAQVYSYPFNFSAYRDQLLAFQKGVLTGTPLTDMTNILKAITGNPWVATSASAWGLAGAEVLSTGLNDAVTLPTNSKYKYVLALKLPATTTNIAGTMYLQFNDVDDPNEV</sequence>
<organism evidence="1 2">
    <name type="scientific">Erwinia phage vB_EamM_Kwan</name>
    <dbReference type="NCBI Taxonomy" id="1883374"/>
    <lineage>
        <taxon>Viruses</taxon>
        <taxon>Duplodnaviria</taxon>
        <taxon>Heunggongvirae</taxon>
        <taxon>Uroviricota</taxon>
        <taxon>Caudoviricetes</taxon>
        <taxon>Chimalliviridae</taxon>
        <taxon>Wellingtonvirus</taxon>
        <taxon>Wellingtonvirus wellington</taxon>
    </lineage>
</organism>
<accession>A0A1B2IE07</accession>
<name>A0A1B2IE07_9CAUD</name>
<dbReference type="OrthoDB" id="6343at10239"/>
<evidence type="ECO:0000313" key="2">
    <source>
        <dbReference type="Proteomes" id="UP000202923"/>
    </source>
</evidence>
<dbReference type="Proteomes" id="UP000202923">
    <property type="component" value="Genome"/>
</dbReference>
<protein>
    <submittedName>
        <fullName evidence="1">Putative virion structural protein</fullName>
    </submittedName>
</protein>